<feature type="non-terminal residue" evidence="2">
    <location>
        <position position="1"/>
    </location>
</feature>
<evidence type="ECO:0000313" key="3">
    <source>
        <dbReference type="Proteomes" id="UP000799421"/>
    </source>
</evidence>
<gene>
    <name evidence="2" type="ORF">K470DRAFT_206446</name>
</gene>
<dbReference type="OrthoDB" id="421951at2759"/>
<dbReference type="GO" id="GO:0005634">
    <property type="term" value="C:nucleus"/>
    <property type="evidence" value="ECO:0007669"/>
    <property type="project" value="TreeGrafter"/>
</dbReference>
<protein>
    <recommendedName>
        <fullName evidence="1">Arb2 domain-containing protein</fullName>
    </recommendedName>
</protein>
<accession>A0A6A7C469</accession>
<evidence type="ECO:0000259" key="1">
    <source>
        <dbReference type="Pfam" id="PF22749"/>
    </source>
</evidence>
<dbReference type="GO" id="GO:0031048">
    <property type="term" value="P:regulatory ncRNA-mediated heterochromatin formation"/>
    <property type="evidence" value="ECO:0007669"/>
    <property type="project" value="TreeGrafter"/>
</dbReference>
<dbReference type="Proteomes" id="UP000799421">
    <property type="component" value="Unassembled WGS sequence"/>
</dbReference>
<reference evidence="2" key="1">
    <citation type="journal article" date="2020" name="Stud. Mycol.">
        <title>101 Dothideomycetes genomes: a test case for predicting lifestyles and emergence of pathogens.</title>
        <authorList>
            <person name="Haridas S."/>
            <person name="Albert R."/>
            <person name="Binder M."/>
            <person name="Bloem J."/>
            <person name="Labutti K."/>
            <person name="Salamov A."/>
            <person name="Andreopoulos B."/>
            <person name="Baker S."/>
            <person name="Barry K."/>
            <person name="Bills G."/>
            <person name="Bluhm B."/>
            <person name="Cannon C."/>
            <person name="Castanera R."/>
            <person name="Culley D."/>
            <person name="Daum C."/>
            <person name="Ezra D."/>
            <person name="Gonzalez J."/>
            <person name="Henrissat B."/>
            <person name="Kuo A."/>
            <person name="Liang C."/>
            <person name="Lipzen A."/>
            <person name="Lutzoni F."/>
            <person name="Magnuson J."/>
            <person name="Mondo S."/>
            <person name="Nolan M."/>
            <person name="Ohm R."/>
            <person name="Pangilinan J."/>
            <person name="Park H.-J."/>
            <person name="Ramirez L."/>
            <person name="Alfaro M."/>
            <person name="Sun H."/>
            <person name="Tritt A."/>
            <person name="Yoshinaga Y."/>
            <person name="Zwiers L.-H."/>
            <person name="Turgeon B."/>
            <person name="Goodwin S."/>
            <person name="Spatafora J."/>
            <person name="Crous P."/>
            <person name="Grigoriev I."/>
        </authorList>
    </citation>
    <scope>NUCLEOTIDE SEQUENCE</scope>
    <source>
        <strain evidence="2">CBS 480.64</strain>
    </source>
</reference>
<dbReference type="InterPro" id="IPR048263">
    <property type="entry name" value="Arb2"/>
</dbReference>
<dbReference type="GO" id="GO:0035197">
    <property type="term" value="F:siRNA binding"/>
    <property type="evidence" value="ECO:0007669"/>
    <property type="project" value="TreeGrafter"/>
</dbReference>
<sequence>FRRLSTDLPKDPVYPADLKELGFKQTDDGHFVNIETGEYFAYRHTNNDRANEVRREAMTQCIRSAVFEALKEFDIKPLYCHGDTYSETADGPAVPILTTSRQSLKAKREVVMLVGEYNHDLGIFAYRLLMNEGGMEEGSVIGLLKQLQTLARPPGVIIFNPGQLLYSHKEKQAMSQTSWLARNKESALHEHYRIHPVHNYVTGHTTPNEHVATVLKYVVPEITHEGAKLYTIAISDGCENMLKAIDVQLEEDSDAWIGGAVEAFALMQTTHRPHEIKNAALRMFLNLRGRGWVTALDVPPGKLIALP</sequence>
<dbReference type="PANTHER" id="PTHR21357:SF4">
    <property type="entry name" value="FAM172 FAMILY PROTEIN HOMOLOG CG10038"/>
    <property type="match status" value="1"/>
</dbReference>
<evidence type="ECO:0000313" key="2">
    <source>
        <dbReference type="EMBL" id="KAF2861518.1"/>
    </source>
</evidence>
<keyword evidence="3" id="KW-1185">Reference proteome</keyword>
<proteinExistence type="predicted"/>
<organism evidence="2 3">
    <name type="scientific">Piedraia hortae CBS 480.64</name>
    <dbReference type="NCBI Taxonomy" id="1314780"/>
    <lineage>
        <taxon>Eukaryota</taxon>
        <taxon>Fungi</taxon>
        <taxon>Dikarya</taxon>
        <taxon>Ascomycota</taxon>
        <taxon>Pezizomycotina</taxon>
        <taxon>Dothideomycetes</taxon>
        <taxon>Dothideomycetidae</taxon>
        <taxon>Capnodiales</taxon>
        <taxon>Piedraiaceae</taxon>
        <taxon>Piedraia</taxon>
    </lineage>
</organism>
<dbReference type="Pfam" id="PF22749">
    <property type="entry name" value="Arb2"/>
    <property type="match status" value="1"/>
</dbReference>
<name>A0A6A7C469_9PEZI</name>
<dbReference type="EMBL" id="MU005972">
    <property type="protein sequence ID" value="KAF2861518.1"/>
    <property type="molecule type" value="Genomic_DNA"/>
</dbReference>
<feature type="domain" description="Arb2" evidence="1">
    <location>
        <begin position="14"/>
        <end position="294"/>
    </location>
</feature>
<dbReference type="PANTHER" id="PTHR21357">
    <property type="entry name" value="FAM172 FAMILY PROTEIN HOMOLOG CG10038"/>
    <property type="match status" value="1"/>
</dbReference>
<feature type="non-terminal residue" evidence="2">
    <location>
        <position position="307"/>
    </location>
</feature>
<dbReference type="InterPro" id="IPR053858">
    <property type="entry name" value="Arb2_dom"/>
</dbReference>
<dbReference type="AlphaFoldDB" id="A0A6A7C469"/>